<name>A0ABN8PN64_9CNID</name>
<dbReference type="PANTHER" id="PTHR47080:SF2">
    <property type="entry name" value="GLUTAMINE-RICH PROTEIN 2"/>
    <property type="match status" value="1"/>
</dbReference>
<feature type="compositionally biased region" description="Polar residues" evidence="2">
    <location>
        <begin position="831"/>
        <end position="842"/>
    </location>
</feature>
<accession>A0ABN8PN64</accession>
<evidence type="ECO:0000313" key="4">
    <source>
        <dbReference type="EMBL" id="CAH3145373.1"/>
    </source>
</evidence>
<feature type="compositionally biased region" description="Basic and acidic residues" evidence="2">
    <location>
        <begin position="116"/>
        <end position="132"/>
    </location>
</feature>
<gene>
    <name evidence="4" type="ORF">PLOB_00044512</name>
</gene>
<protein>
    <recommendedName>
        <fullName evidence="3">DUF4795 domain-containing protein</fullName>
    </recommendedName>
</protein>
<dbReference type="PANTHER" id="PTHR47080">
    <property type="entry name" value="CHROMOSOME 16 OPEN READING FRAME 96"/>
    <property type="match status" value="1"/>
</dbReference>
<feature type="coiled-coil region" evidence="1">
    <location>
        <begin position="348"/>
        <end position="445"/>
    </location>
</feature>
<sequence length="851" mass="96310">MPTLIELEQLLDIALTAPEVGTVNFNILRVFLQEILKHLNIENKPVDIDNLERELKSAYDFIKDGFVEISSKSSERTPESAQKPNIVIIETEQEKEIAKEETEEEQSTSETPVIAVEEKKSPELERTQESKRATSSPKPGTALSVRDHSPVTRSSVLLVGRTDSLKNLKRMVSELQERVETLELQPAPMPDPVKSVASLVRKESRTPAHDFVELINIKRKLEASENSIDGLSEMVDALTSDVNELKELMASASKAPGYATSNKGELIKNCFEALKEENGKNEGQIEEISQQLQKLSCNEKKLDELEGMLTGLKAAMEELKNNQNCKEKIQVNGKDQDQEPTNCVTSDVSEALQKLEKHEKQLEELAAQIQLIEGKINETDARFGGTEQAASDALVRLEACTKGVNDIRDQLASLTREINNHKSLIEDNEMQIHQLKNTMTLLQRKSPEKANEGAEKSKEIANQKYVAVLIQLIIEEKPKEPAEKPTLRRRTHSVDRDELSLIRTMIFDLQEEKDKLKQTDMRLSDELYKKQKHLDDLYNLIDELRDVKADKEVLSMGFELKADKREVDAKIGRQDFEHYMSLVDQSLRDLLQRLDGQEDALRRALEGLNSDVGKKLDKEEVEPLKHYLEKRMEAMKPKPIEKPPPEELAAGIRKQFLVNHNCISCDRPVKYAREGTFPPLPTMHSMPGSKSNRPYTTFELEQIRQHMLQGGLAVTKERFELLERQRNKLQKEILRLSGARNLQELAEVTTRACGGVHTLTYPGQAVVRGLQLNRDDFDLLLPQKDFQPVDILGQDGHIYKGLLESLPPTLPHIPQKDKSPGIKNPPRNLRRSTTPSSPSVQKTLPDEAESS</sequence>
<keyword evidence="1" id="KW-0175">Coiled coil</keyword>
<feature type="coiled-coil region" evidence="1">
    <location>
        <begin position="214"/>
        <end position="322"/>
    </location>
</feature>
<evidence type="ECO:0000256" key="2">
    <source>
        <dbReference type="SAM" id="MobiDB-lite"/>
    </source>
</evidence>
<evidence type="ECO:0000313" key="5">
    <source>
        <dbReference type="Proteomes" id="UP001159405"/>
    </source>
</evidence>
<feature type="region of interest" description="Disordered" evidence="2">
    <location>
        <begin position="95"/>
        <end position="149"/>
    </location>
</feature>
<keyword evidence="5" id="KW-1185">Reference proteome</keyword>
<feature type="domain" description="DUF4795" evidence="3">
    <location>
        <begin position="493"/>
        <end position="695"/>
    </location>
</feature>
<evidence type="ECO:0000259" key="3">
    <source>
        <dbReference type="Pfam" id="PF16043"/>
    </source>
</evidence>
<feature type="region of interest" description="Disordered" evidence="2">
    <location>
        <begin position="809"/>
        <end position="851"/>
    </location>
</feature>
<dbReference type="InterPro" id="IPR032013">
    <property type="entry name" value="DUF4795"/>
</dbReference>
<dbReference type="EMBL" id="CALNXK010000076">
    <property type="protein sequence ID" value="CAH3145373.1"/>
    <property type="molecule type" value="Genomic_DNA"/>
</dbReference>
<organism evidence="4 5">
    <name type="scientific">Porites lobata</name>
    <dbReference type="NCBI Taxonomy" id="104759"/>
    <lineage>
        <taxon>Eukaryota</taxon>
        <taxon>Metazoa</taxon>
        <taxon>Cnidaria</taxon>
        <taxon>Anthozoa</taxon>
        <taxon>Hexacorallia</taxon>
        <taxon>Scleractinia</taxon>
        <taxon>Fungiina</taxon>
        <taxon>Poritidae</taxon>
        <taxon>Porites</taxon>
    </lineage>
</organism>
<evidence type="ECO:0000256" key="1">
    <source>
        <dbReference type="SAM" id="Coils"/>
    </source>
</evidence>
<proteinExistence type="predicted"/>
<comment type="caution">
    <text evidence="4">The sequence shown here is derived from an EMBL/GenBank/DDBJ whole genome shotgun (WGS) entry which is preliminary data.</text>
</comment>
<dbReference type="Pfam" id="PF16043">
    <property type="entry name" value="DUF4795"/>
    <property type="match status" value="1"/>
</dbReference>
<feature type="coiled-coil region" evidence="1">
    <location>
        <begin position="712"/>
        <end position="739"/>
    </location>
</feature>
<dbReference type="Proteomes" id="UP001159405">
    <property type="component" value="Unassembled WGS sequence"/>
</dbReference>
<reference evidence="4 5" key="1">
    <citation type="submission" date="2022-05" db="EMBL/GenBank/DDBJ databases">
        <authorList>
            <consortium name="Genoscope - CEA"/>
            <person name="William W."/>
        </authorList>
    </citation>
    <scope>NUCLEOTIDE SEQUENCE [LARGE SCALE GENOMIC DNA]</scope>
</reference>